<evidence type="ECO:0000256" key="8">
    <source>
        <dbReference type="ARBA" id="ARBA00023136"/>
    </source>
</evidence>
<dbReference type="OrthoDB" id="1913277at2759"/>
<keyword evidence="7" id="KW-0496">Mitochondrion</keyword>
<keyword evidence="4" id="KW-0812">Transmembrane</keyword>
<keyword evidence="8" id="KW-0472">Membrane</keyword>
<dbReference type="AlphaFoldDB" id="A0A8C5LHB7"/>
<dbReference type="Ensembl" id="ENSLLET00000000088.1">
    <property type="protein sequence ID" value="ENSLLEP00000000081.1"/>
    <property type="gene ID" value="ENSLLEG00000000065.1"/>
</dbReference>
<dbReference type="GeneTree" id="ENSGT00390000012434"/>
<dbReference type="Proteomes" id="UP000694569">
    <property type="component" value="Unplaced"/>
</dbReference>
<keyword evidence="12" id="KW-1185">Reference proteome</keyword>
<evidence type="ECO:0000256" key="10">
    <source>
        <dbReference type="ARBA" id="ARBA00031497"/>
    </source>
</evidence>
<proteinExistence type="inferred from homology"/>
<accession>A0A8C5LHB7</accession>
<keyword evidence="6" id="KW-1133">Transmembrane helix</keyword>
<dbReference type="GO" id="GO:0045271">
    <property type="term" value="C:respiratory chain complex I"/>
    <property type="evidence" value="ECO:0007669"/>
    <property type="project" value="InterPro"/>
</dbReference>
<evidence type="ECO:0000256" key="1">
    <source>
        <dbReference type="ARBA" id="ARBA00004292"/>
    </source>
</evidence>
<reference evidence="11" key="1">
    <citation type="submission" date="2025-08" db="UniProtKB">
        <authorList>
            <consortium name="Ensembl"/>
        </authorList>
    </citation>
    <scope>IDENTIFICATION</scope>
</reference>
<protein>
    <recommendedName>
        <fullName evidence="3">NADH dehydrogenase [ubiquinone] 1 alpha subcomplex subunit 11</fullName>
    </recommendedName>
    <alternativeName>
        <fullName evidence="9">Complex I-B14.7</fullName>
    </alternativeName>
    <alternativeName>
        <fullName evidence="10">NADH-ubiquinone oxidoreductase subunit B14.7</fullName>
    </alternativeName>
</protein>
<organism evidence="11 12">
    <name type="scientific">Leptobrachium leishanense</name>
    <name type="common">Leishan spiny toad</name>
    <dbReference type="NCBI Taxonomy" id="445787"/>
    <lineage>
        <taxon>Eukaryota</taxon>
        <taxon>Metazoa</taxon>
        <taxon>Chordata</taxon>
        <taxon>Craniata</taxon>
        <taxon>Vertebrata</taxon>
        <taxon>Euteleostomi</taxon>
        <taxon>Amphibia</taxon>
        <taxon>Batrachia</taxon>
        <taxon>Anura</taxon>
        <taxon>Pelobatoidea</taxon>
        <taxon>Megophryidae</taxon>
        <taxon>Leptobrachium</taxon>
    </lineage>
</organism>
<dbReference type="GO" id="GO:0006120">
    <property type="term" value="P:mitochondrial electron transport, NADH to ubiquinone"/>
    <property type="evidence" value="ECO:0007669"/>
    <property type="project" value="InterPro"/>
</dbReference>
<evidence type="ECO:0000256" key="7">
    <source>
        <dbReference type="ARBA" id="ARBA00023128"/>
    </source>
</evidence>
<gene>
    <name evidence="11" type="primary">NDUFA11</name>
</gene>
<dbReference type="PANTHER" id="PTHR21382">
    <property type="entry name" value="NADH-UBIQUINONE OXIDOREDUCTASE SUBUNIT"/>
    <property type="match status" value="1"/>
</dbReference>
<sequence length="184" mass="20278">MGYWDIEEGTECFQKTWITTKLGAMIGLVGSAYHIVAFQPKTALEGVQRATMGTLTMASLGAIFGVTTCLSAQIRDKPEDPWNFFAGGCASGIFLGVKSVDTILSNIIELDINGHIYLFIYKGFYQEGYIEISLVFNSQLHDWDYCLSSLWNNCSSDEDRDKGRLAIIPTGAKSLTVFFSGSEP</sequence>
<evidence type="ECO:0000256" key="3">
    <source>
        <dbReference type="ARBA" id="ARBA00018191"/>
    </source>
</evidence>
<comment type="subcellular location">
    <subcellularLocation>
        <location evidence="1">Mitochondrion inner membrane</location>
        <topology evidence="1">Multi-pass membrane protein</topology>
        <orientation evidence="1">Matrix side</orientation>
    </subcellularLocation>
</comment>
<reference evidence="11" key="2">
    <citation type="submission" date="2025-09" db="UniProtKB">
        <authorList>
            <consortium name="Ensembl"/>
        </authorList>
    </citation>
    <scope>IDENTIFICATION</scope>
</reference>
<comment type="similarity">
    <text evidence="2">Belongs to the complex I NDUFA11 subunit family.</text>
</comment>
<keyword evidence="5" id="KW-0999">Mitochondrion inner membrane</keyword>
<evidence type="ECO:0000313" key="12">
    <source>
        <dbReference type="Proteomes" id="UP000694569"/>
    </source>
</evidence>
<evidence type="ECO:0000256" key="5">
    <source>
        <dbReference type="ARBA" id="ARBA00022792"/>
    </source>
</evidence>
<evidence type="ECO:0000313" key="11">
    <source>
        <dbReference type="Ensembl" id="ENSLLEP00000000081.1"/>
    </source>
</evidence>
<evidence type="ECO:0000256" key="2">
    <source>
        <dbReference type="ARBA" id="ARBA00008699"/>
    </source>
</evidence>
<name>A0A8C5LHB7_9ANUR</name>
<evidence type="ECO:0000256" key="6">
    <source>
        <dbReference type="ARBA" id="ARBA00022989"/>
    </source>
</evidence>
<dbReference type="GO" id="GO:0005743">
    <property type="term" value="C:mitochondrial inner membrane"/>
    <property type="evidence" value="ECO:0007669"/>
    <property type="project" value="UniProtKB-SubCell"/>
</dbReference>
<dbReference type="InterPro" id="IPR039205">
    <property type="entry name" value="NDUFA11"/>
</dbReference>
<evidence type="ECO:0000256" key="9">
    <source>
        <dbReference type="ARBA" id="ARBA00030608"/>
    </source>
</evidence>
<evidence type="ECO:0000256" key="4">
    <source>
        <dbReference type="ARBA" id="ARBA00022692"/>
    </source>
</evidence>
<dbReference type="PANTHER" id="PTHR21382:SF1">
    <property type="entry name" value="NADH DEHYDROGENASE [UBIQUINONE] 1 ALPHA SUBCOMPLEX SUBUNIT 11"/>
    <property type="match status" value="1"/>
</dbReference>